<sequence>MGILGGAELPVAPWHRGLSLAQIKAASDLQTELKLDLEEATTHRVHDCLLRLGVCVQFDCCRLNKMIELSQGDNLAFLYFLYTMEYQSDCPHKKYTLNEQIVLSAIAYLDMPATIEALEKILPIPEKRLKTGPSKPNPNEKKCKENIKQGTKVIPYFEKQRRPKRKRKYFHSIPHAYEAGIPNESKDSEDPDYRWFADYEFHPSRRIVKSVISQEIVKLFDRIDEVRQGPEADRQNMCKYHQESRSLERESYVDRQRKQCLAMLDVDQERKLLTRQRIAKQLQRDVDRYIQNFGNNRWSPGVPAFRQIGCTACRLLGPAPLPVMVLDNAGEEYCKPWPKVDGSCDQMLRLSGGQDCKRPTKERTTTKGNYFQAPKLHAPYIFDYIGLFGRYDQMSLDAGKCIGGAVLKALQEDDGREIKEPIIVKRWHINDAVNQCVRRIYERSLAAFKFCPEPKERLSYKGKSHFDPDDEVFMDRMLSDAFKILKKNKKLVLATLYNGHQVPELREWIRRRYGKRYTVATRSELCDTWQKMRNLSEMHHELYTILMGHSKTREKHEISNAHYDLFLARAQKFQACFKDHVNEIVMERTRLCWRTMNYLRTKNYTGLQQTFFSYMPSTACAKAPLVTNTRTPHGRCGRSLGK</sequence>
<evidence type="ECO:0000313" key="4">
    <source>
        <dbReference type="RefSeq" id="XP_002132420.2"/>
    </source>
</evidence>
<dbReference type="Pfam" id="PF15994">
    <property type="entry name" value="DUF4770"/>
    <property type="match status" value="1"/>
</dbReference>
<feature type="domain" description="DUF4771" evidence="2">
    <location>
        <begin position="465"/>
        <end position="618"/>
    </location>
</feature>
<evidence type="ECO:0000313" key="3">
    <source>
        <dbReference type="Proteomes" id="UP000001819"/>
    </source>
</evidence>
<reference evidence="4" key="1">
    <citation type="submission" date="2025-08" db="UniProtKB">
        <authorList>
            <consortium name="RefSeq"/>
        </authorList>
    </citation>
    <scope>IDENTIFICATION</scope>
    <source>
        <strain evidence="4">MV-25-SWS-2005</strain>
        <tissue evidence="4">Whole body</tissue>
    </source>
</reference>
<gene>
    <name evidence="4" type="primary">LOC6903545</name>
</gene>
<dbReference type="PANTHER" id="PTHR41967">
    <property type="entry name" value="FI19406P1-RELATED"/>
    <property type="match status" value="1"/>
</dbReference>
<keyword evidence="3" id="KW-1185">Reference proteome</keyword>
<evidence type="ECO:0000259" key="2">
    <source>
        <dbReference type="Pfam" id="PF15995"/>
    </source>
</evidence>
<dbReference type="Proteomes" id="UP000001819">
    <property type="component" value="Chromosome 4"/>
</dbReference>
<dbReference type="ExpressionAtlas" id="A0A6I8UXS3">
    <property type="expression patterns" value="baseline"/>
</dbReference>
<dbReference type="AlphaFoldDB" id="A0A6I8UXS3"/>
<name>A0A6I8UXS3_DROPS</name>
<protein>
    <submittedName>
        <fullName evidence="4">Uncharacterized protein</fullName>
    </submittedName>
</protein>
<feature type="domain" description="DUF4770" evidence="1">
    <location>
        <begin position="49"/>
        <end position="209"/>
    </location>
</feature>
<dbReference type="InterPro" id="IPR031935">
    <property type="entry name" value="DUF4770"/>
</dbReference>
<evidence type="ECO:0000259" key="1">
    <source>
        <dbReference type="Pfam" id="PF15994"/>
    </source>
</evidence>
<dbReference type="PANTHER" id="PTHR41967:SF6">
    <property type="entry name" value="FI19406P1-RELATED"/>
    <property type="match status" value="1"/>
</dbReference>
<organism evidence="3 4">
    <name type="scientific">Drosophila pseudoobscura pseudoobscura</name>
    <name type="common">Fruit fly</name>
    <dbReference type="NCBI Taxonomy" id="46245"/>
    <lineage>
        <taxon>Eukaryota</taxon>
        <taxon>Metazoa</taxon>
        <taxon>Ecdysozoa</taxon>
        <taxon>Arthropoda</taxon>
        <taxon>Hexapoda</taxon>
        <taxon>Insecta</taxon>
        <taxon>Pterygota</taxon>
        <taxon>Neoptera</taxon>
        <taxon>Endopterygota</taxon>
        <taxon>Diptera</taxon>
        <taxon>Brachycera</taxon>
        <taxon>Muscomorpha</taxon>
        <taxon>Ephydroidea</taxon>
        <taxon>Drosophilidae</taxon>
        <taxon>Drosophila</taxon>
        <taxon>Sophophora</taxon>
    </lineage>
</organism>
<dbReference type="InterPro" id="IPR031936">
    <property type="entry name" value="DUF4771"/>
</dbReference>
<proteinExistence type="predicted"/>
<dbReference type="Pfam" id="PF15995">
    <property type="entry name" value="DUF4771"/>
    <property type="match status" value="1"/>
</dbReference>
<accession>A0A6I8UXS3</accession>
<dbReference type="RefSeq" id="XP_002132420.2">
    <property type="nucleotide sequence ID" value="XM_002132384.3"/>
</dbReference>
<dbReference type="InParanoid" id="A0A6I8UXS3"/>
<dbReference type="KEGG" id="dpo:6903545"/>